<dbReference type="SUPFAM" id="SSF46785">
    <property type="entry name" value="Winged helix' DNA-binding domain"/>
    <property type="match status" value="1"/>
</dbReference>
<name>A0AAX2J809_9FUSO</name>
<evidence type="ECO:0000313" key="2">
    <source>
        <dbReference type="Proteomes" id="UP000249008"/>
    </source>
</evidence>
<dbReference type="KEGG" id="ful:C4N20_09825"/>
<protein>
    <recommendedName>
        <fullName evidence="3">Transcriptional regulator</fullName>
    </recommendedName>
</protein>
<reference evidence="1 2" key="1">
    <citation type="submission" date="2018-06" db="EMBL/GenBank/DDBJ databases">
        <authorList>
            <consortium name="Pathogen Informatics"/>
            <person name="Doyle S."/>
        </authorList>
    </citation>
    <scope>NUCLEOTIDE SEQUENCE [LARGE SCALE GENOMIC DNA]</scope>
    <source>
        <strain evidence="1 2">NCTC12112</strain>
    </source>
</reference>
<dbReference type="Proteomes" id="UP000249008">
    <property type="component" value="Chromosome 1"/>
</dbReference>
<dbReference type="RefSeq" id="WP_016361809.1">
    <property type="nucleotide sequence ID" value="NZ_BAABXY010000001.1"/>
</dbReference>
<dbReference type="GeneID" id="78455109"/>
<evidence type="ECO:0000313" key="1">
    <source>
        <dbReference type="EMBL" id="SQJ00163.1"/>
    </source>
</evidence>
<gene>
    <name evidence="1" type="ORF">NCTC12112_00518</name>
</gene>
<dbReference type="AlphaFoldDB" id="A0AAX2J809"/>
<dbReference type="InterPro" id="IPR036390">
    <property type="entry name" value="WH_DNA-bd_sf"/>
</dbReference>
<organism evidence="1 2">
    <name type="scientific">Fusobacterium ulcerans</name>
    <dbReference type="NCBI Taxonomy" id="861"/>
    <lineage>
        <taxon>Bacteria</taxon>
        <taxon>Fusobacteriati</taxon>
        <taxon>Fusobacteriota</taxon>
        <taxon>Fusobacteriia</taxon>
        <taxon>Fusobacteriales</taxon>
        <taxon>Fusobacteriaceae</taxon>
        <taxon>Fusobacterium</taxon>
    </lineage>
</organism>
<sequence>MIKIAVISPENSLPFIKKGIRETDKYCVEYFIYEKLEETLDIYKKNFHKFDVFLTSGELGKKFLEGKLKKIIKPIYYLEIKREELYETFFKVLKNNPNLDFSKVYIDFINKENKDFYFKNIFDGEEPLIADFIIEDPKIYEKILHNHFVLHEKNRIQLSITRFSNLTEKLEKKDIPFIFLFPSEDNIKDTIEYMISEIKIAGLDDKKIVVGKIKHFDTDKNYKSILEKHIKNSIIYELGNEIEIIMIKGDFTDFTENLSGKVFSAIGTITVGWGCGDNISEARLNAEKAYEKSEAYGEEVSYFLEKGKFTALKGLRKKDVRDFGIYEKLRKLNISKTLFETLLKIYEKNIWITAEELSGYIGLSRRTASRILIKLEENCLADMTLEEGVIGRPAKKYKLNF</sequence>
<proteinExistence type="predicted"/>
<evidence type="ECO:0008006" key="3">
    <source>
        <dbReference type="Google" id="ProtNLM"/>
    </source>
</evidence>
<dbReference type="EMBL" id="LS483487">
    <property type="protein sequence ID" value="SQJ00163.1"/>
    <property type="molecule type" value="Genomic_DNA"/>
</dbReference>
<accession>A0AAX2J809</accession>